<dbReference type="EMBL" id="NCKW01004419">
    <property type="protein sequence ID" value="POM74797.1"/>
    <property type="molecule type" value="Genomic_DNA"/>
</dbReference>
<proteinExistence type="predicted"/>
<name>A0A2P4YAF2_9STRA</name>
<feature type="compositionally biased region" description="Basic residues" evidence="5">
    <location>
        <begin position="52"/>
        <end position="64"/>
    </location>
</feature>
<dbReference type="GO" id="GO:0003746">
    <property type="term" value="F:translation elongation factor activity"/>
    <property type="evidence" value="ECO:0007669"/>
    <property type="project" value="UniProtKB-KW"/>
</dbReference>
<feature type="domain" description="RanBP2-type" evidence="6">
    <location>
        <begin position="244"/>
        <end position="275"/>
    </location>
</feature>
<dbReference type="PROSITE" id="PS50199">
    <property type="entry name" value="ZF_RANBP2_2"/>
    <property type="match status" value="1"/>
</dbReference>
<comment type="caution">
    <text evidence="7">The sequence shown here is derived from an EMBL/GenBank/DDBJ whole genome shotgun (WGS) entry which is preliminary data.</text>
</comment>
<dbReference type="PROSITE" id="PS01358">
    <property type="entry name" value="ZF_RANBP2_1"/>
    <property type="match status" value="1"/>
</dbReference>
<dbReference type="Gene3D" id="2.30.30.380">
    <property type="entry name" value="Zn-finger domain of Sec23/24"/>
    <property type="match status" value="1"/>
</dbReference>
<evidence type="ECO:0000313" key="8">
    <source>
        <dbReference type="Proteomes" id="UP000237271"/>
    </source>
</evidence>
<keyword evidence="2 4" id="KW-0863">Zinc-finger</keyword>
<keyword evidence="3" id="KW-0862">Zinc</keyword>
<evidence type="ECO:0000256" key="3">
    <source>
        <dbReference type="ARBA" id="ARBA00022833"/>
    </source>
</evidence>
<dbReference type="GO" id="GO:0008270">
    <property type="term" value="F:zinc ion binding"/>
    <property type="evidence" value="ECO:0007669"/>
    <property type="project" value="UniProtKB-KW"/>
</dbReference>
<dbReference type="SUPFAM" id="SSF90209">
    <property type="entry name" value="Ran binding protein zinc finger-like"/>
    <property type="match status" value="1"/>
</dbReference>
<feature type="non-terminal residue" evidence="7">
    <location>
        <position position="1"/>
    </location>
</feature>
<evidence type="ECO:0000256" key="5">
    <source>
        <dbReference type="SAM" id="MobiDB-lite"/>
    </source>
</evidence>
<evidence type="ECO:0000256" key="2">
    <source>
        <dbReference type="ARBA" id="ARBA00022771"/>
    </source>
</evidence>
<dbReference type="InterPro" id="IPR001876">
    <property type="entry name" value="Znf_RanBP2"/>
</dbReference>
<feature type="compositionally biased region" description="Polar residues" evidence="5">
    <location>
        <begin position="132"/>
        <end position="141"/>
    </location>
</feature>
<feature type="region of interest" description="Disordered" evidence="5">
    <location>
        <begin position="132"/>
        <end position="200"/>
    </location>
</feature>
<feature type="compositionally biased region" description="Basic residues" evidence="5">
    <location>
        <begin position="156"/>
        <end position="179"/>
    </location>
</feature>
<accession>A0A2P4YAF2</accession>
<feature type="region of interest" description="Disordered" evidence="5">
    <location>
        <begin position="41"/>
        <end position="76"/>
    </location>
</feature>
<keyword evidence="7" id="KW-0648">Protein biosynthesis</keyword>
<dbReference type="OrthoDB" id="79186at2759"/>
<feature type="compositionally biased region" description="Basic and acidic residues" evidence="5">
    <location>
        <begin position="41"/>
        <end position="51"/>
    </location>
</feature>
<evidence type="ECO:0000313" key="7">
    <source>
        <dbReference type="EMBL" id="POM74797.1"/>
    </source>
</evidence>
<sequence>LVEPTALAGNGEALDNQQNAQLQAQLKKEYPELWRSVEEREGAVKQKELAHGKKQAKAKKKKSHSTGSTSENGDRVKQQIRKLSKLCKAAGVSFDDYVDGLTRESPEWKWLLWDSFIGTVPCHFYPNVSNANESKSKSQLGTRAIHSPPPFPKSQSQKHKRRSKRAKEEKKRHKKHKHKKEIETEDVTPSEQPAHNEQVNDEAAPIDARSFFQQLQKQEAAKEPVGTVHARGLPAPVSATAISTSDKWECSKAGCGHMNSKHAPACNKCGAMKRMTEWR</sequence>
<evidence type="ECO:0000259" key="6">
    <source>
        <dbReference type="PROSITE" id="PS50199"/>
    </source>
</evidence>
<keyword evidence="8" id="KW-1185">Reference proteome</keyword>
<reference evidence="7 8" key="1">
    <citation type="journal article" date="2017" name="Genome Biol. Evol.">
        <title>Phytophthora megakarya and P. palmivora, closely related causal agents of cacao black pod rot, underwent increases in genome sizes and gene numbers by different mechanisms.</title>
        <authorList>
            <person name="Ali S.S."/>
            <person name="Shao J."/>
            <person name="Lary D.J."/>
            <person name="Kronmiller B."/>
            <person name="Shen D."/>
            <person name="Strem M.D."/>
            <person name="Amoako-Attah I."/>
            <person name="Akrofi A.Y."/>
            <person name="Begoude B.A."/>
            <person name="Ten Hoopen G.M."/>
            <person name="Coulibaly K."/>
            <person name="Kebe B.I."/>
            <person name="Melnick R.L."/>
            <person name="Guiltinan M.J."/>
            <person name="Tyler B.M."/>
            <person name="Meinhardt L.W."/>
            <person name="Bailey B.A."/>
        </authorList>
    </citation>
    <scope>NUCLEOTIDE SEQUENCE [LARGE SCALE GENOMIC DNA]</scope>
    <source>
        <strain evidence="8">sbr112.9</strain>
    </source>
</reference>
<dbReference type="SMART" id="SM00547">
    <property type="entry name" value="ZnF_RBZ"/>
    <property type="match status" value="1"/>
</dbReference>
<dbReference type="InterPro" id="IPR036443">
    <property type="entry name" value="Znf_RanBP2_sf"/>
</dbReference>
<keyword evidence="1" id="KW-0479">Metal-binding</keyword>
<keyword evidence="7" id="KW-0251">Elongation factor</keyword>
<protein>
    <submittedName>
        <fullName evidence="7">Elongation factor 3-like protein ABCF transporter family</fullName>
    </submittedName>
</protein>
<dbReference type="Proteomes" id="UP000237271">
    <property type="component" value="Unassembled WGS sequence"/>
</dbReference>
<organism evidence="7 8">
    <name type="scientific">Phytophthora palmivora</name>
    <dbReference type="NCBI Taxonomy" id="4796"/>
    <lineage>
        <taxon>Eukaryota</taxon>
        <taxon>Sar</taxon>
        <taxon>Stramenopiles</taxon>
        <taxon>Oomycota</taxon>
        <taxon>Peronosporomycetes</taxon>
        <taxon>Peronosporales</taxon>
        <taxon>Peronosporaceae</taxon>
        <taxon>Phytophthora</taxon>
    </lineage>
</organism>
<evidence type="ECO:0000256" key="1">
    <source>
        <dbReference type="ARBA" id="ARBA00022723"/>
    </source>
</evidence>
<dbReference type="AlphaFoldDB" id="A0A2P4YAF2"/>
<gene>
    <name evidence="7" type="ORF">PHPALM_8187</name>
</gene>
<evidence type="ECO:0000256" key="4">
    <source>
        <dbReference type="PROSITE-ProRule" id="PRU00322"/>
    </source>
</evidence>